<dbReference type="Pfam" id="PF13572">
    <property type="entry name" value="DUF4134"/>
    <property type="match status" value="1"/>
</dbReference>
<dbReference type="AlphaFoldDB" id="A0A2T0S318"/>
<feature type="transmembrane region" description="Helical" evidence="1">
    <location>
        <begin position="77"/>
        <end position="95"/>
    </location>
</feature>
<keyword evidence="2" id="KW-0732">Signal</keyword>
<evidence type="ECO:0000256" key="2">
    <source>
        <dbReference type="SAM" id="SignalP"/>
    </source>
</evidence>
<comment type="caution">
    <text evidence="3">The sequence shown here is derived from an EMBL/GenBank/DDBJ whole genome shotgun (WGS) entry which is preliminary data.</text>
</comment>
<feature type="transmembrane region" description="Helical" evidence="1">
    <location>
        <begin position="49"/>
        <end position="65"/>
    </location>
</feature>
<reference evidence="3 4" key="1">
    <citation type="submission" date="2018-03" db="EMBL/GenBank/DDBJ databases">
        <title>Genomic Encyclopedia of Archaeal and Bacterial Type Strains, Phase II (KMG-II): from individual species to whole genera.</title>
        <authorList>
            <person name="Goeker M."/>
        </authorList>
    </citation>
    <scope>NUCLEOTIDE SEQUENCE [LARGE SCALE GENOMIC DNA]</scope>
    <source>
        <strain evidence="3 4">DSM 28354</strain>
    </source>
</reference>
<proteinExistence type="predicted"/>
<dbReference type="OrthoDB" id="1029065at2"/>
<gene>
    <name evidence="3" type="ORF">CLV58_13132</name>
</gene>
<evidence type="ECO:0000313" key="3">
    <source>
        <dbReference type="EMBL" id="PRY27814.1"/>
    </source>
</evidence>
<keyword evidence="1" id="KW-0472">Membrane</keyword>
<name>A0A2T0S318_9BACT</name>
<dbReference type="InterPro" id="IPR025408">
    <property type="entry name" value="DUF4134"/>
</dbReference>
<dbReference type="RefSeq" id="WP_106140427.1">
    <property type="nucleotide sequence ID" value="NZ_PVTE01000031.1"/>
</dbReference>
<keyword evidence="1" id="KW-0812">Transmembrane</keyword>
<dbReference type="Proteomes" id="UP000238375">
    <property type="component" value="Unassembled WGS sequence"/>
</dbReference>
<accession>A0A2T0S318</accession>
<protein>
    <submittedName>
        <fullName evidence="3">Uncharacterized protein DUF4134</fullName>
    </submittedName>
</protein>
<keyword evidence="1" id="KW-1133">Transmembrane helix</keyword>
<feature type="chain" id="PRO_5015766263" evidence="2">
    <location>
        <begin position="28"/>
        <end position="100"/>
    </location>
</feature>
<dbReference type="EMBL" id="PVTE01000031">
    <property type="protein sequence ID" value="PRY27814.1"/>
    <property type="molecule type" value="Genomic_DNA"/>
</dbReference>
<sequence>MRRFNLKFILMICLLVFLGLLTAYAQAVNVDAATMEVSGGYRQFKTFSKGVSAICACVGAIRVYSKFSSGDPDMRRGVLVWFGAALFAALLPSVLDALFR</sequence>
<evidence type="ECO:0000313" key="4">
    <source>
        <dbReference type="Proteomes" id="UP000238375"/>
    </source>
</evidence>
<keyword evidence="4" id="KW-1185">Reference proteome</keyword>
<feature type="signal peptide" evidence="2">
    <location>
        <begin position="1"/>
        <end position="27"/>
    </location>
</feature>
<evidence type="ECO:0000256" key="1">
    <source>
        <dbReference type="SAM" id="Phobius"/>
    </source>
</evidence>
<organism evidence="3 4">
    <name type="scientific">Spirosoma oryzae</name>
    <dbReference type="NCBI Taxonomy" id="1469603"/>
    <lineage>
        <taxon>Bacteria</taxon>
        <taxon>Pseudomonadati</taxon>
        <taxon>Bacteroidota</taxon>
        <taxon>Cytophagia</taxon>
        <taxon>Cytophagales</taxon>
        <taxon>Cytophagaceae</taxon>
        <taxon>Spirosoma</taxon>
    </lineage>
</organism>